<dbReference type="InterPro" id="IPR001202">
    <property type="entry name" value="WW_dom"/>
</dbReference>
<dbReference type="Gene3D" id="2.20.70.10">
    <property type="match status" value="1"/>
</dbReference>
<accession>A0AAD7UCE7</accession>
<protein>
    <recommendedName>
        <fullName evidence="2">WW domain-containing protein</fullName>
    </recommendedName>
</protein>
<feature type="compositionally biased region" description="Acidic residues" evidence="1">
    <location>
        <begin position="336"/>
        <end position="356"/>
    </location>
</feature>
<dbReference type="Proteomes" id="UP001230188">
    <property type="component" value="Unassembled WGS sequence"/>
</dbReference>
<evidence type="ECO:0000259" key="2">
    <source>
        <dbReference type="PROSITE" id="PS50020"/>
    </source>
</evidence>
<feature type="region of interest" description="Disordered" evidence="1">
    <location>
        <begin position="265"/>
        <end position="473"/>
    </location>
</feature>
<name>A0AAD7UCE7_9STRA</name>
<dbReference type="AlphaFoldDB" id="A0AAD7UCE7"/>
<feature type="compositionally biased region" description="Basic and acidic residues" evidence="1">
    <location>
        <begin position="727"/>
        <end position="739"/>
    </location>
</feature>
<evidence type="ECO:0000313" key="4">
    <source>
        <dbReference type="Proteomes" id="UP001230188"/>
    </source>
</evidence>
<dbReference type="SUPFAM" id="SSF51045">
    <property type="entry name" value="WW domain"/>
    <property type="match status" value="1"/>
</dbReference>
<feature type="region of interest" description="Disordered" evidence="1">
    <location>
        <begin position="706"/>
        <end position="760"/>
    </location>
</feature>
<feature type="compositionally biased region" description="Low complexity" evidence="1">
    <location>
        <begin position="867"/>
        <end position="890"/>
    </location>
</feature>
<feature type="compositionally biased region" description="Acidic residues" evidence="1">
    <location>
        <begin position="307"/>
        <end position="324"/>
    </location>
</feature>
<feature type="compositionally biased region" description="Basic residues" evidence="1">
    <location>
        <begin position="365"/>
        <end position="386"/>
    </location>
</feature>
<dbReference type="PROSITE" id="PS01159">
    <property type="entry name" value="WW_DOMAIN_1"/>
    <property type="match status" value="1"/>
</dbReference>
<organism evidence="3 4">
    <name type="scientific">Chrysophaeum taylorii</name>
    <dbReference type="NCBI Taxonomy" id="2483200"/>
    <lineage>
        <taxon>Eukaryota</taxon>
        <taxon>Sar</taxon>
        <taxon>Stramenopiles</taxon>
        <taxon>Ochrophyta</taxon>
        <taxon>Pelagophyceae</taxon>
        <taxon>Pelagomonadales</taxon>
        <taxon>Pelagomonadaceae</taxon>
        <taxon>Chrysophaeum</taxon>
    </lineage>
</organism>
<feature type="compositionally biased region" description="Low complexity" evidence="1">
    <location>
        <begin position="799"/>
        <end position="826"/>
    </location>
</feature>
<feature type="compositionally biased region" description="Acidic residues" evidence="1">
    <location>
        <begin position="529"/>
        <end position="539"/>
    </location>
</feature>
<feature type="compositionally biased region" description="Basic and acidic residues" evidence="1">
    <location>
        <begin position="600"/>
        <end position="612"/>
    </location>
</feature>
<feature type="domain" description="WW" evidence="2">
    <location>
        <begin position="675"/>
        <end position="709"/>
    </location>
</feature>
<feature type="region of interest" description="Disordered" evidence="1">
    <location>
        <begin position="794"/>
        <end position="910"/>
    </location>
</feature>
<feature type="region of interest" description="Disordered" evidence="1">
    <location>
        <begin position="516"/>
        <end position="681"/>
    </location>
</feature>
<feature type="compositionally biased region" description="Low complexity" evidence="1">
    <location>
        <begin position="430"/>
        <end position="442"/>
    </location>
</feature>
<reference evidence="3" key="1">
    <citation type="submission" date="2023-01" db="EMBL/GenBank/DDBJ databases">
        <title>Metagenome sequencing of chrysophaentin producing Chrysophaeum taylorii.</title>
        <authorList>
            <person name="Davison J."/>
            <person name="Bewley C."/>
        </authorList>
    </citation>
    <scope>NUCLEOTIDE SEQUENCE</scope>
    <source>
        <strain evidence="3">NIES-1699</strain>
    </source>
</reference>
<dbReference type="PROSITE" id="PS50020">
    <property type="entry name" value="WW_DOMAIN_2"/>
    <property type="match status" value="1"/>
</dbReference>
<feature type="compositionally biased region" description="Low complexity" evidence="1">
    <location>
        <begin position="288"/>
        <end position="298"/>
    </location>
</feature>
<sequence>MSRSSARRARLEVAKHMEDMMDRLCARHSIIDLGDWSAFPLEGMCWLRVKCLDEEDERVVLWPAWLLARGTESWSGPIVVRDDWTRVVCCYGAGWTVEVQIFELMPYDDPEALDWLKSRRGGGRLYRSALAEATARVTLAKKPCEVANFQELASQNLDLCQAPVLLGRVWRAHESRVARRPKPGEVLAVRWNDSDWWPSTVERVGASVAGAAKSDAIEVVYDDDAKTRETIVRGSAVWHNDVRCLGDDTQPLHDDKDVELLQGTEFMLSEEPPEEEEKSSKKKKKGKSSSSSSSSSSPRGETVLVDATEEPDKDVPEEEDEAYEPEAGGERKDDHELEDAERDEDEPAPAEPEPDDALPQPPPKHQPKKKKKKQKPAPSATKRKQLLKVAKGRWNVSSRLVNSGGVKLALPSRLTDPVGDREDPADASGLERLAPESSSSSSSPPPNRASKKKAAAPNMMRSHRAPAAAPSVLSLLLGGPKKKASATPLPGAAKKDDNAAAVAAVELSLAASREREARLLTLATQPPQPEEEEEEEEEPPPSPPPMEDDDALAALPPVEEEASPVPVEEEASPVPVEEEAPPVPPVEEEAPPVPSVEVPRVPEVEEDMRPTEEEIPSAAPTTTAEEEMPAAPPVEKEDAPPAAPRPTQATSSSEDPPKAPKVPPKPPLLASKAASRLPPGWVAKWSDRKKMYYYAHKAKQLTRWTPPKFDDEKTESVDALTARASVPRRDSAKHARDTTAARSPTIGAKRPHEASSAQDYAAPVEYQPPGARYAPPPRALDAARRTMAAIEATITIPSGQAGPPAPSYYAQQQQQQQQPATTPSYYAQQQGAGFNAPRPQHRGYSYANHQHHQPGGGMYARPQTAYGGNAPASRGAPRPPRGAFYAYPAGNQQAPRPGVPQGGQWWQSSS</sequence>
<keyword evidence="4" id="KW-1185">Reference proteome</keyword>
<evidence type="ECO:0000313" key="3">
    <source>
        <dbReference type="EMBL" id="KAJ8601417.1"/>
    </source>
</evidence>
<proteinExistence type="predicted"/>
<feature type="region of interest" description="Disordered" evidence="1">
    <location>
        <begin position="480"/>
        <end position="499"/>
    </location>
</feature>
<feature type="compositionally biased region" description="Acidic residues" evidence="1">
    <location>
        <begin position="558"/>
        <end position="590"/>
    </location>
</feature>
<gene>
    <name evidence="3" type="ORF">CTAYLR_005930</name>
</gene>
<dbReference type="EMBL" id="JAQMWT010000432">
    <property type="protein sequence ID" value="KAJ8601417.1"/>
    <property type="molecule type" value="Genomic_DNA"/>
</dbReference>
<dbReference type="SMART" id="SM00456">
    <property type="entry name" value="WW"/>
    <property type="match status" value="1"/>
</dbReference>
<comment type="caution">
    <text evidence="3">The sequence shown here is derived from an EMBL/GenBank/DDBJ whole genome shotgun (WGS) entry which is preliminary data.</text>
</comment>
<dbReference type="InterPro" id="IPR036020">
    <property type="entry name" value="WW_dom_sf"/>
</dbReference>
<dbReference type="CDD" id="cd00201">
    <property type="entry name" value="WW"/>
    <property type="match status" value="1"/>
</dbReference>
<evidence type="ECO:0000256" key="1">
    <source>
        <dbReference type="SAM" id="MobiDB-lite"/>
    </source>
</evidence>